<protein>
    <recommendedName>
        <fullName evidence="3">Toxin biosynthesis protein</fullName>
    </recommendedName>
</protein>
<dbReference type="GeneID" id="64980656"/>
<dbReference type="RefSeq" id="XP_041562845.1">
    <property type="nucleotide sequence ID" value="XM_041697300.1"/>
</dbReference>
<dbReference type="SUPFAM" id="SSF53474">
    <property type="entry name" value="alpha/beta-Hydrolases"/>
    <property type="match status" value="1"/>
</dbReference>
<reference evidence="1" key="1">
    <citation type="submission" date="2021-01" db="EMBL/GenBank/DDBJ databases">
        <authorList>
            <consortium name="Aspergillus puulaauensis MK2 genome sequencing consortium"/>
            <person name="Kazuki M."/>
            <person name="Futagami T."/>
        </authorList>
    </citation>
    <scope>NUCLEOTIDE SEQUENCE</scope>
    <source>
        <strain evidence="1">MK2</strain>
    </source>
</reference>
<evidence type="ECO:0000313" key="2">
    <source>
        <dbReference type="Proteomes" id="UP000654913"/>
    </source>
</evidence>
<dbReference type="KEGG" id="apuu:APUU_80962S"/>
<gene>
    <name evidence="1" type="ORF">APUU_80962S</name>
</gene>
<dbReference type="Gene3D" id="3.40.50.1820">
    <property type="entry name" value="alpha/beta hydrolase"/>
    <property type="match status" value="1"/>
</dbReference>
<name>A0A7R7Y1X2_9EURO</name>
<sequence length="278" mass="32062">MHPKLFHSLIFLEPMMQVERPSKAGRPNPALWSSTREDTWASREQAENDLRENPFWRRWDSRAYNQYVKYGLRSCPTALYPDASTTAVTLATTKAQEAWSYLRFNSAPTSDRNSVDIDRFVNADLARVPKDGDLNSPENMFVAPWPCIAFVYLPYVRPSVLYVFGEKSHINVPDRRKDKLQRTGEALGGSGGLDKGRVRQEIIRKGSHMVPLEKVHDTARILASWLESQMELYKAEVEFWTRQYDSQKSERDGLALSSMWMDFVNGPADIKRPRRSKM</sequence>
<evidence type="ECO:0008006" key="3">
    <source>
        <dbReference type="Google" id="ProtNLM"/>
    </source>
</evidence>
<keyword evidence="2" id="KW-1185">Reference proteome</keyword>
<accession>A0A7R7Y1X2</accession>
<reference evidence="1" key="2">
    <citation type="submission" date="2021-02" db="EMBL/GenBank/DDBJ databases">
        <title>Aspergillus puulaauensis MK2 genome sequence.</title>
        <authorList>
            <person name="Futagami T."/>
            <person name="Mori K."/>
            <person name="Kadooka C."/>
            <person name="Tanaka T."/>
        </authorList>
    </citation>
    <scope>NUCLEOTIDE SEQUENCE</scope>
    <source>
        <strain evidence="1">MK2</strain>
    </source>
</reference>
<organism evidence="1 2">
    <name type="scientific">Aspergillus puulaauensis</name>
    <dbReference type="NCBI Taxonomy" id="1220207"/>
    <lineage>
        <taxon>Eukaryota</taxon>
        <taxon>Fungi</taxon>
        <taxon>Dikarya</taxon>
        <taxon>Ascomycota</taxon>
        <taxon>Pezizomycotina</taxon>
        <taxon>Eurotiomycetes</taxon>
        <taxon>Eurotiomycetidae</taxon>
        <taxon>Eurotiales</taxon>
        <taxon>Aspergillaceae</taxon>
        <taxon>Aspergillus</taxon>
    </lineage>
</organism>
<evidence type="ECO:0000313" key="1">
    <source>
        <dbReference type="EMBL" id="BCS30659.1"/>
    </source>
</evidence>
<dbReference type="Proteomes" id="UP000654913">
    <property type="component" value="Chromosome 8"/>
</dbReference>
<dbReference type="AlphaFoldDB" id="A0A7R7Y1X2"/>
<proteinExistence type="predicted"/>
<dbReference type="OrthoDB" id="94039at2759"/>
<dbReference type="EMBL" id="AP024450">
    <property type="protein sequence ID" value="BCS30659.1"/>
    <property type="molecule type" value="Genomic_DNA"/>
</dbReference>
<dbReference type="InterPro" id="IPR029058">
    <property type="entry name" value="AB_hydrolase_fold"/>
</dbReference>